<dbReference type="PANTHER" id="PTHR16166:SF143">
    <property type="entry name" value="PROTEIN SORTING-ASSOCIATED PROTEIN, PUTATIVE (DUF1162)-RELATED"/>
    <property type="match status" value="1"/>
</dbReference>
<protein>
    <submittedName>
        <fullName evidence="1">Uncharacterized protein</fullName>
    </submittedName>
</protein>
<organism evidence="1 2">
    <name type="scientific">Saponaria officinalis</name>
    <name type="common">Common soapwort</name>
    <name type="synonym">Lychnis saponaria</name>
    <dbReference type="NCBI Taxonomy" id="3572"/>
    <lineage>
        <taxon>Eukaryota</taxon>
        <taxon>Viridiplantae</taxon>
        <taxon>Streptophyta</taxon>
        <taxon>Embryophyta</taxon>
        <taxon>Tracheophyta</taxon>
        <taxon>Spermatophyta</taxon>
        <taxon>Magnoliopsida</taxon>
        <taxon>eudicotyledons</taxon>
        <taxon>Gunneridae</taxon>
        <taxon>Pentapetalae</taxon>
        <taxon>Caryophyllales</taxon>
        <taxon>Caryophyllaceae</taxon>
        <taxon>Caryophylleae</taxon>
        <taxon>Saponaria</taxon>
    </lineage>
</organism>
<dbReference type="EMBL" id="JBDFQZ010000001">
    <property type="protein sequence ID" value="KAK9757470.1"/>
    <property type="molecule type" value="Genomic_DNA"/>
</dbReference>
<dbReference type="GO" id="GO:0045053">
    <property type="term" value="P:protein retention in Golgi apparatus"/>
    <property type="evidence" value="ECO:0007669"/>
    <property type="project" value="TreeGrafter"/>
</dbReference>
<evidence type="ECO:0000313" key="2">
    <source>
        <dbReference type="Proteomes" id="UP001443914"/>
    </source>
</evidence>
<gene>
    <name evidence="1" type="ORF">RND81_01G164400</name>
</gene>
<proteinExistence type="predicted"/>
<dbReference type="GO" id="GO:0006623">
    <property type="term" value="P:protein targeting to vacuole"/>
    <property type="evidence" value="ECO:0007669"/>
    <property type="project" value="TreeGrafter"/>
</dbReference>
<accession>A0AAW1N825</accession>
<evidence type="ECO:0000313" key="1">
    <source>
        <dbReference type="EMBL" id="KAK9757470.1"/>
    </source>
</evidence>
<dbReference type="PANTHER" id="PTHR16166">
    <property type="entry name" value="VACUOLAR PROTEIN SORTING-ASSOCIATED PROTEIN VPS13"/>
    <property type="match status" value="1"/>
</dbReference>
<sequence>MLGSWDEPFYPHRLVVEVPGERIIGSFTLDEIKEYAPVRLSSTSVSSEKQERTLLSSVHAEGAMKVLSIIDSSRHAFGEVKSSSSVLFGKKIEPKERKDNVFRYKDKISIRMSCIGVSVMDSSPQELLYVSAKDIKIDCLQDMEQQRFSFQVSSLQIDNQLRGTPYPVVLSFEEDYKSNLVSHVRVKDGGTKPKIDSLMPNDSCSSSDPVIYLAASKKRNKTIHKQGSR</sequence>
<dbReference type="Proteomes" id="UP001443914">
    <property type="component" value="Unassembled WGS sequence"/>
</dbReference>
<reference evidence="1" key="1">
    <citation type="submission" date="2024-03" db="EMBL/GenBank/DDBJ databases">
        <title>WGS assembly of Saponaria officinalis var. Norfolk2.</title>
        <authorList>
            <person name="Jenkins J."/>
            <person name="Shu S."/>
            <person name="Grimwood J."/>
            <person name="Barry K."/>
            <person name="Goodstein D."/>
            <person name="Schmutz J."/>
            <person name="Leebens-Mack J."/>
            <person name="Osbourn A."/>
        </authorList>
    </citation>
    <scope>NUCLEOTIDE SEQUENCE [LARGE SCALE GENOMIC DNA]</scope>
    <source>
        <strain evidence="1">JIC</strain>
    </source>
</reference>
<dbReference type="InterPro" id="IPR026847">
    <property type="entry name" value="VPS13"/>
</dbReference>
<name>A0AAW1N825_SAPOF</name>
<comment type="caution">
    <text evidence="1">The sequence shown here is derived from an EMBL/GenBank/DDBJ whole genome shotgun (WGS) entry which is preliminary data.</text>
</comment>
<keyword evidence="2" id="KW-1185">Reference proteome</keyword>
<dbReference type="AlphaFoldDB" id="A0AAW1N825"/>